<dbReference type="InterPro" id="IPR001138">
    <property type="entry name" value="Zn2Cys6_DnaBD"/>
</dbReference>
<keyword evidence="2" id="KW-0805">Transcription regulation</keyword>
<dbReference type="CDD" id="cd00067">
    <property type="entry name" value="GAL4"/>
    <property type="match status" value="1"/>
</dbReference>
<dbReference type="GO" id="GO:0000981">
    <property type="term" value="F:DNA-binding transcription factor activity, RNA polymerase II-specific"/>
    <property type="evidence" value="ECO:0007669"/>
    <property type="project" value="InterPro"/>
</dbReference>
<dbReference type="Gene3D" id="4.10.240.10">
    <property type="entry name" value="Zn(2)-C6 fungal-type DNA-binding domain"/>
    <property type="match status" value="1"/>
</dbReference>
<evidence type="ECO:0000259" key="6">
    <source>
        <dbReference type="PROSITE" id="PS50048"/>
    </source>
</evidence>
<dbReference type="InterPro" id="IPR036864">
    <property type="entry name" value="Zn2-C6_fun-type_DNA-bd_sf"/>
</dbReference>
<sequence>MTAPEKDCQKCRSRRIKCDRNFPTCLKCASRSLECPGYSRRIKFILGASQKRAKPVAKPRQDGLLKRPDIGHGNLILDKSGGKSITKKHRHSIASISVSEIRSPCVFYAVLALAAANLHVSFQSDSPYKLLSFKISQTYRQKTVFLLTHHLSLARRSYKEETMEGHSQRFRESLAATLLLWHLEMHFPSDSLWKLHLRTAQALTHGYSQKQVSLQEPDACNDFLLSEFYCATIWPRLTLSIDMDEEIVIPPLNDKTDPFIGFVKLMHRIILLTPWSANASSAGNPNRPMDVAELEIQAACIRQEILSMLDKSNLSLAKEKLADVVHVVDAWFYAIIIFGYRVIGPSHGDEKVIESDCECLFEALQSLSSPLSFAQNQPWPLFIAGTECVGNKDRQMWVESRFHGLIKLVCPLDRPRMLEFLKEWWLKARTGSARADCWIKFRQEAKLNKEFIIW</sequence>
<keyword evidence="4" id="KW-0804">Transcription</keyword>
<name>A0A9W9W6J6_9EURO</name>
<evidence type="ECO:0000313" key="7">
    <source>
        <dbReference type="EMBL" id="KAJ5404409.1"/>
    </source>
</evidence>
<dbReference type="Proteomes" id="UP001147747">
    <property type="component" value="Unassembled WGS sequence"/>
</dbReference>
<dbReference type="EMBL" id="JAPZBU010000005">
    <property type="protein sequence ID" value="KAJ5404409.1"/>
    <property type="molecule type" value="Genomic_DNA"/>
</dbReference>
<gene>
    <name evidence="7" type="ORF">N7509_004280</name>
</gene>
<evidence type="ECO:0000256" key="2">
    <source>
        <dbReference type="ARBA" id="ARBA00023015"/>
    </source>
</evidence>
<dbReference type="GO" id="GO:0005634">
    <property type="term" value="C:nucleus"/>
    <property type="evidence" value="ECO:0007669"/>
    <property type="project" value="UniProtKB-SubCell"/>
</dbReference>
<dbReference type="PANTHER" id="PTHR37534:SF46">
    <property type="entry name" value="ZN(II)2CYS6 TRANSCRIPTION FACTOR (EUROFUNG)"/>
    <property type="match status" value="1"/>
</dbReference>
<evidence type="ECO:0000256" key="3">
    <source>
        <dbReference type="ARBA" id="ARBA00023125"/>
    </source>
</evidence>
<keyword evidence="8" id="KW-1185">Reference proteome</keyword>
<organism evidence="7 8">
    <name type="scientific">Penicillium cosmopolitanum</name>
    <dbReference type="NCBI Taxonomy" id="1131564"/>
    <lineage>
        <taxon>Eukaryota</taxon>
        <taxon>Fungi</taxon>
        <taxon>Dikarya</taxon>
        <taxon>Ascomycota</taxon>
        <taxon>Pezizomycotina</taxon>
        <taxon>Eurotiomycetes</taxon>
        <taxon>Eurotiomycetidae</taxon>
        <taxon>Eurotiales</taxon>
        <taxon>Aspergillaceae</taxon>
        <taxon>Penicillium</taxon>
    </lineage>
</organism>
<feature type="domain" description="Zn(2)-C6 fungal-type" evidence="6">
    <location>
        <begin position="7"/>
        <end position="35"/>
    </location>
</feature>
<dbReference type="SUPFAM" id="SSF57701">
    <property type="entry name" value="Zn2/Cys6 DNA-binding domain"/>
    <property type="match status" value="1"/>
</dbReference>
<dbReference type="GO" id="GO:0008270">
    <property type="term" value="F:zinc ion binding"/>
    <property type="evidence" value="ECO:0007669"/>
    <property type="project" value="InterPro"/>
</dbReference>
<reference evidence="7" key="2">
    <citation type="journal article" date="2023" name="IMA Fungus">
        <title>Comparative genomic study of the Penicillium genus elucidates a diverse pangenome and 15 lateral gene transfer events.</title>
        <authorList>
            <person name="Petersen C."/>
            <person name="Sorensen T."/>
            <person name="Nielsen M.R."/>
            <person name="Sondergaard T.E."/>
            <person name="Sorensen J.L."/>
            <person name="Fitzpatrick D.A."/>
            <person name="Frisvad J.C."/>
            <person name="Nielsen K.L."/>
        </authorList>
    </citation>
    <scope>NUCLEOTIDE SEQUENCE</scope>
    <source>
        <strain evidence="7">IBT 29677</strain>
    </source>
</reference>
<dbReference type="RefSeq" id="XP_056491651.1">
    <property type="nucleotide sequence ID" value="XM_056628917.1"/>
</dbReference>
<evidence type="ECO:0000256" key="4">
    <source>
        <dbReference type="ARBA" id="ARBA00023163"/>
    </source>
</evidence>
<protein>
    <recommendedName>
        <fullName evidence="6">Zn(2)-C6 fungal-type domain-containing protein</fullName>
    </recommendedName>
</protein>
<dbReference type="SMART" id="SM00066">
    <property type="entry name" value="GAL4"/>
    <property type="match status" value="1"/>
</dbReference>
<evidence type="ECO:0000256" key="5">
    <source>
        <dbReference type="ARBA" id="ARBA00023242"/>
    </source>
</evidence>
<accession>A0A9W9W6J6</accession>
<dbReference type="Pfam" id="PF11951">
    <property type="entry name" value="Fungal_trans_2"/>
    <property type="match status" value="1"/>
</dbReference>
<evidence type="ECO:0000313" key="8">
    <source>
        <dbReference type="Proteomes" id="UP001147747"/>
    </source>
</evidence>
<reference evidence="7" key="1">
    <citation type="submission" date="2022-12" db="EMBL/GenBank/DDBJ databases">
        <authorList>
            <person name="Petersen C."/>
        </authorList>
    </citation>
    <scope>NUCLEOTIDE SEQUENCE</scope>
    <source>
        <strain evidence="7">IBT 29677</strain>
    </source>
</reference>
<dbReference type="PROSITE" id="PS50048">
    <property type="entry name" value="ZN2_CY6_FUNGAL_2"/>
    <property type="match status" value="1"/>
</dbReference>
<dbReference type="PANTHER" id="PTHR37534">
    <property type="entry name" value="TRANSCRIPTIONAL ACTIVATOR PROTEIN UGA3"/>
    <property type="match status" value="1"/>
</dbReference>
<keyword evidence="5" id="KW-0539">Nucleus</keyword>
<dbReference type="AlphaFoldDB" id="A0A9W9W6J6"/>
<comment type="caution">
    <text evidence="7">The sequence shown here is derived from an EMBL/GenBank/DDBJ whole genome shotgun (WGS) entry which is preliminary data.</text>
</comment>
<dbReference type="GeneID" id="81367897"/>
<dbReference type="GO" id="GO:0003677">
    <property type="term" value="F:DNA binding"/>
    <property type="evidence" value="ECO:0007669"/>
    <property type="project" value="UniProtKB-KW"/>
</dbReference>
<proteinExistence type="predicted"/>
<dbReference type="OrthoDB" id="3251668at2759"/>
<comment type="subcellular location">
    <subcellularLocation>
        <location evidence="1">Nucleus</location>
    </subcellularLocation>
</comment>
<keyword evidence="3" id="KW-0238">DNA-binding</keyword>
<dbReference type="InterPro" id="IPR021858">
    <property type="entry name" value="Fun_TF"/>
</dbReference>
<evidence type="ECO:0000256" key="1">
    <source>
        <dbReference type="ARBA" id="ARBA00004123"/>
    </source>
</evidence>
<dbReference type="Pfam" id="PF00172">
    <property type="entry name" value="Zn_clus"/>
    <property type="match status" value="1"/>
</dbReference>